<dbReference type="Pfam" id="PF01636">
    <property type="entry name" value="APH"/>
    <property type="match status" value="1"/>
</dbReference>
<protein>
    <recommendedName>
        <fullName evidence="1">Aminoglycoside phosphotransferase domain-containing protein</fullName>
    </recommendedName>
</protein>
<feature type="domain" description="Aminoglycoside phosphotransferase" evidence="1">
    <location>
        <begin position="34"/>
        <end position="268"/>
    </location>
</feature>
<sequence length="351" mass="39090">MRAPLTDAELDARLAGLGLVRDPSITNPPPSKNRTVVCKVKNGKKRVLVKIADGPGNVGVLREGSVLERVEPLSRVARSPLHLPHVYAFDPAHGLLGLEWIPNTETLHHFHRRSGEYPALVAEQVGNALGYLHRSSREGRAHYALADTFRDDSDLLECFLRMRPDFYARLSTAGIDFFASVQADAQAMTGLQALSTQQLRESENALLHGDLRQANLLRVTKTPKATSIVYLDWELSFWGDPARDLGSLLSDYVMGWIAPEHRSEVLARPVLETFAHALLKAYAAAREPGFKLDDDFQQRVVRWIGTALLISVYGISHYEQHLDARALGVARQAREMLGKPAEWPTVLWGKL</sequence>
<evidence type="ECO:0000259" key="1">
    <source>
        <dbReference type="Pfam" id="PF01636"/>
    </source>
</evidence>
<reference evidence="2 3" key="1">
    <citation type="submission" date="2017-08" db="EMBL/GenBank/DDBJ databases">
        <title>Infants hospitalized years apart are colonized by the same room-sourced microbial strains.</title>
        <authorList>
            <person name="Brooks B."/>
            <person name="Olm M.R."/>
            <person name="Firek B.A."/>
            <person name="Baker R."/>
            <person name="Thomas B.C."/>
            <person name="Morowitz M.J."/>
            <person name="Banfield J.F."/>
        </authorList>
    </citation>
    <scope>NUCLEOTIDE SEQUENCE [LARGE SCALE GENOMIC DNA]</scope>
    <source>
        <strain evidence="2">S2_003_000_R2_14</strain>
    </source>
</reference>
<dbReference type="AlphaFoldDB" id="A0A2W5TA52"/>
<evidence type="ECO:0000313" key="2">
    <source>
        <dbReference type="EMBL" id="PZR09346.1"/>
    </source>
</evidence>
<gene>
    <name evidence="2" type="ORF">DI536_22455</name>
</gene>
<dbReference type="Gene3D" id="3.90.1200.10">
    <property type="match status" value="1"/>
</dbReference>
<name>A0A2W5TA52_9BACT</name>
<accession>A0A2W5TA52</accession>
<organism evidence="2 3">
    <name type="scientific">Archangium gephyra</name>
    <dbReference type="NCBI Taxonomy" id="48"/>
    <lineage>
        <taxon>Bacteria</taxon>
        <taxon>Pseudomonadati</taxon>
        <taxon>Myxococcota</taxon>
        <taxon>Myxococcia</taxon>
        <taxon>Myxococcales</taxon>
        <taxon>Cystobacterineae</taxon>
        <taxon>Archangiaceae</taxon>
        <taxon>Archangium</taxon>
    </lineage>
</organism>
<dbReference type="SUPFAM" id="SSF56112">
    <property type="entry name" value="Protein kinase-like (PK-like)"/>
    <property type="match status" value="1"/>
</dbReference>
<dbReference type="EMBL" id="QFQP01000021">
    <property type="protein sequence ID" value="PZR09346.1"/>
    <property type="molecule type" value="Genomic_DNA"/>
</dbReference>
<evidence type="ECO:0000313" key="3">
    <source>
        <dbReference type="Proteomes" id="UP000249061"/>
    </source>
</evidence>
<dbReference type="InterPro" id="IPR011009">
    <property type="entry name" value="Kinase-like_dom_sf"/>
</dbReference>
<proteinExistence type="predicted"/>
<dbReference type="Proteomes" id="UP000249061">
    <property type="component" value="Unassembled WGS sequence"/>
</dbReference>
<dbReference type="InterPro" id="IPR002575">
    <property type="entry name" value="Aminoglycoside_PTrfase"/>
</dbReference>
<comment type="caution">
    <text evidence="2">The sequence shown here is derived from an EMBL/GenBank/DDBJ whole genome shotgun (WGS) entry which is preliminary data.</text>
</comment>